<keyword evidence="11" id="KW-1185">Reference proteome</keyword>
<dbReference type="InterPro" id="IPR049427">
    <property type="entry name" value="Acyl-ACP_TE_C"/>
</dbReference>
<evidence type="ECO:0000256" key="3">
    <source>
        <dbReference type="ARBA" id="ARBA00022801"/>
    </source>
</evidence>
<evidence type="ECO:0000256" key="6">
    <source>
        <dbReference type="ARBA" id="ARBA00023098"/>
    </source>
</evidence>
<keyword evidence="5" id="KW-0809">Transit peptide</keyword>
<dbReference type="STRING" id="1291743.LOSG293_270150"/>
<keyword evidence="3" id="KW-0378">Hydrolase</keyword>
<evidence type="ECO:0000256" key="4">
    <source>
        <dbReference type="ARBA" id="ARBA00022832"/>
    </source>
</evidence>
<feature type="domain" description="Acyl-ACP thioesterase-like C-terminal" evidence="9">
    <location>
        <begin position="158"/>
        <end position="253"/>
    </location>
</feature>
<dbReference type="eggNOG" id="COG3884">
    <property type="taxonomic scope" value="Bacteria"/>
</dbReference>
<accession>A0A081BK12</accession>
<dbReference type="CDD" id="cd00586">
    <property type="entry name" value="4HBT"/>
    <property type="match status" value="2"/>
</dbReference>
<gene>
    <name evidence="10" type="ORF">LOSG293_270150</name>
</gene>
<evidence type="ECO:0000256" key="1">
    <source>
        <dbReference type="ARBA" id="ARBA00006500"/>
    </source>
</evidence>
<proteinExistence type="inferred from homology"/>
<dbReference type="InterPro" id="IPR002864">
    <property type="entry name" value="Acyl-ACP_thioesterase_NHD"/>
</dbReference>
<comment type="caution">
    <text evidence="10">The sequence shown here is derived from an EMBL/GenBank/DDBJ whole genome shotgun (WGS) entry which is preliminary data.</text>
</comment>
<keyword evidence="2" id="KW-0444">Lipid biosynthesis</keyword>
<dbReference type="Pfam" id="PF20791">
    <property type="entry name" value="Acyl-ACP_TE_C"/>
    <property type="match status" value="1"/>
</dbReference>
<dbReference type="GO" id="GO:0016297">
    <property type="term" value="F:fatty acyl-[ACP] hydrolase activity"/>
    <property type="evidence" value="ECO:0007669"/>
    <property type="project" value="InterPro"/>
</dbReference>
<dbReference type="AlphaFoldDB" id="A0A081BK12"/>
<organism evidence="10 11">
    <name type="scientific">Secundilactobacillus oryzae JCM 18671</name>
    <dbReference type="NCBI Taxonomy" id="1291743"/>
    <lineage>
        <taxon>Bacteria</taxon>
        <taxon>Bacillati</taxon>
        <taxon>Bacillota</taxon>
        <taxon>Bacilli</taxon>
        <taxon>Lactobacillales</taxon>
        <taxon>Lactobacillaceae</taxon>
        <taxon>Secundilactobacillus</taxon>
    </lineage>
</organism>
<reference evidence="10" key="1">
    <citation type="journal article" date="2014" name="Genome Announc.">
        <title>Draft Genome Sequence of Lactobacillus oryzae Strain SG293T.</title>
        <authorList>
            <person name="Tanizawa Y."/>
            <person name="Fujisawa T."/>
            <person name="Mochizuki T."/>
            <person name="Kaminuma E."/>
            <person name="Nakamura Y."/>
            <person name="Tohno M."/>
        </authorList>
    </citation>
    <scope>NUCLEOTIDE SEQUENCE [LARGE SCALE GENOMIC DNA]</scope>
    <source>
        <strain evidence="10">SG293</strain>
    </source>
</reference>
<dbReference type="PANTHER" id="PTHR31727:SF6">
    <property type="entry name" value="OLEOYL-ACYL CARRIER PROTEIN THIOESTERASE 1, CHLOROPLASTIC"/>
    <property type="match status" value="1"/>
</dbReference>
<sequence length="257" mass="29958">MERNDLAALLYTENHEVPYYECDVTNRMTPAMILNTIILISEHQNIELGLGIDFLDKFNLGWVVVQYEIDIERMPVMNETIAISTQATSYNRFFAFREFWIKDSNGETLVHVKSTWVTMDRTARKMVSIPEAVILPYQSEAVKRMPRLKRPTNINESDDLIKKPYQVRYYDIDGNGHVNNAHYLEWLTDVLPMDFLTTHEPKQISLRFENEVQYGHMIESQVTKPVESEGSMVTHHQIVVEDTISATATIEWRSRVE</sequence>
<dbReference type="PANTHER" id="PTHR31727">
    <property type="entry name" value="OLEOYL-ACYL CARRIER PROTEIN THIOESTERASE 1, CHLOROPLASTIC"/>
    <property type="match status" value="1"/>
</dbReference>
<dbReference type="Pfam" id="PF01643">
    <property type="entry name" value="Acyl-ACP_TE"/>
    <property type="match status" value="1"/>
</dbReference>
<name>A0A081BK12_9LACO</name>
<dbReference type="InterPro" id="IPR029069">
    <property type="entry name" value="HotDog_dom_sf"/>
</dbReference>
<dbReference type="Proteomes" id="UP000028700">
    <property type="component" value="Unassembled WGS sequence"/>
</dbReference>
<keyword evidence="6" id="KW-0443">Lipid metabolism</keyword>
<dbReference type="InterPro" id="IPR045023">
    <property type="entry name" value="FATA/B"/>
</dbReference>
<evidence type="ECO:0000256" key="5">
    <source>
        <dbReference type="ARBA" id="ARBA00022946"/>
    </source>
</evidence>
<evidence type="ECO:0000313" key="11">
    <source>
        <dbReference type="Proteomes" id="UP000028700"/>
    </source>
</evidence>
<evidence type="ECO:0000256" key="7">
    <source>
        <dbReference type="ARBA" id="ARBA00023160"/>
    </source>
</evidence>
<dbReference type="GO" id="GO:0000036">
    <property type="term" value="F:acyl carrier activity"/>
    <property type="evidence" value="ECO:0007669"/>
    <property type="project" value="TreeGrafter"/>
</dbReference>
<evidence type="ECO:0000256" key="2">
    <source>
        <dbReference type="ARBA" id="ARBA00022516"/>
    </source>
</evidence>
<evidence type="ECO:0000313" key="10">
    <source>
        <dbReference type="EMBL" id="GAK48380.1"/>
    </source>
</evidence>
<evidence type="ECO:0000259" key="9">
    <source>
        <dbReference type="Pfam" id="PF20791"/>
    </source>
</evidence>
<keyword evidence="4" id="KW-0276">Fatty acid metabolism</keyword>
<keyword evidence="7" id="KW-0275">Fatty acid biosynthesis</keyword>
<comment type="similarity">
    <text evidence="1">Belongs to the acyl-ACP thioesterase family.</text>
</comment>
<dbReference type="EMBL" id="BBJM01000027">
    <property type="protein sequence ID" value="GAK48380.1"/>
    <property type="molecule type" value="Genomic_DNA"/>
</dbReference>
<feature type="domain" description="Acyl-ACP thioesterase N-terminal hotdog" evidence="8">
    <location>
        <begin position="10"/>
        <end position="137"/>
    </location>
</feature>
<evidence type="ECO:0000259" key="8">
    <source>
        <dbReference type="Pfam" id="PF01643"/>
    </source>
</evidence>
<dbReference type="SUPFAM" id="SSF54637">
    <property type="entry name" value="Thioesterase/thiol ester dehydrase-isomerase"/>
    <property type="match status" value="2"/>
</dbReference>
<dbReference type="Gene3D" id="3.10.129.10">
    <property type="entry name" value="Hotdog Thioesterase"/>
    <property type="match status" value="1"/>
</dbReference>
<protein>
    <submittedName>
        <fullName evidence="10">Acyl-ACP thioesterase</fullName>
    </submittedName>
</protein>